<dbReference type="Proteomes" id="UP000000305">
    <property type="component" value="Unassembled WGS sequence"/>
</dbReference>
<dbReference type="InParanoid" id="E9HEL3"/>
<dbReference type="AlphaFoldDB" id="E9HEL3"/>
<protein>
    <submittedName>
        <fullName evidence="1">Uncharacterized protein</fullName>
    </submittedName>
</protein>
<evidence type="ECO:0000313" key="1">
    <source>
        <dbReference type="EMBL" id="EFX69774.1"/>
    </source>
</evidence>
<gene>
    <name evidence="1" type="ORF">DAPPUDRAFT_113287</name>
</gene>
<dbReference type="HOGENOM" id="CLU_1373461_0_0_1"/>
<dbReference type="KEGG" id="dpx:DAPPUDRAFT_113287"/>
<name>E9HEL3_DAPPU</name>
<sequence length="199" mass="22619">MESLAQPEEEEMILMEEEEHLLMNDGDDQEADHDVTDDINSSSTSTTLVALYVGTFQVGSRQVRDPYMLQFHDNVKPVTNANWLASGIINRSMEILKQQHSGISGLYFSTLGGKPGISLSNRTCIDSGKLTPIPSNTIHPRTREEKIRREKVFCYCRRTKYKPDYVTSDWVGCDAKGTNCALWVHQMFEDSFHLVKIKD</sequence>
<accession>E9HEL3</accession>
<dbReference type="EMBL" id="GL732630">
    <property type="protein sequence ID" value="EFX69774.1"/>
    <property type="molecule type" value="Genomic_DNA"/>
</dbReference>
<evidence type="ECO:0000313" key="2">
    <source>
        <dbReference type="Proteomes" id="UP000000305"/>
    </source>
</evidence>
<keyword evidence="2" id="KW-1185">Reference proteome</keyword>
<reference evidence="1 2" key="1">
    <citation type="journal article" date="2011" name="Science">
        <title>The ecoresponsive genome of Daphnia pulex.</title>
        <authorList>
            <person name="Colbourne J.K."/>
            <person name="Pfrender M.E."/>
            <person name="Gilbert D."/>
            <person name="Thomas W.K."/>
            <person name="Tucker A."/>
            <person name="Oakley T.H."/>
            <person name="Tokishita S."/>
            <person name="Aerts A."/>
            <person name="Arnold G.J."/>
            <person name="Basu M.K."/>
            <person name="Bauer D.J."/>
            <person name="Caceres C.E."/>
            <person name="Carmel L."/>
            <person name="Casola C."/>
            <person name="Choi J.H."/>
            <person name="Detter J.C."/>
            <person name="Dong Q."/>
            <person name="Dusheyko S."/>
            <person name="Eads B.D."/>
            <person name="Frohlich T."/>
            <person name="Geiler-Samerotte K.A."/>
            <person name="Gerlach D."/>
            <person name="Hatcher P."/>
            <person name="Jogdeo S."/>
            <person name="Krijgsveld J."/>
            <person name="Kriventseva E.V."/>
            <person name="Kultz D."/>
            <person name="Laforsch C."/>
            <person name="Lindquist E."/>
            <person name="Lopez J."/>
            <person name="Manak J.R."/>
            <person name="Muller J."/>
            <person name="Pangilinan J."/>
            <person name="Patwardhan R.P."/>
            <person name="Pitluck S."/>
            <person name="Pritham E.J."/>
            <person name="Rechtsteiner A."/>
            <person name="Rho M."/>
            <person name="Rogozin I.B."/>
            <person name="Sakarya O."/>
            <person name="Salamov A."/>
            <person name="Schaack S."/>
            <person name="Shapiro H."/>
            <person name="Shiga Y."/>
            <person name="Skalitzky C."/>
            <person name="Smith Z."/>
            <person name="Souvorov A."/>
            <person name="Sung W."/>
            <person name="Tang Z."/>
            <person name="Tsuchiya D."/>
            <person name="Tu H."/>
            <person name="Vos H."/>
            <person name="Wang M."/>
            <person name="Wolf Y.I."/>
            <person name="Yamagata H."/>
            <person name="Yamada T."/>
            <person name="Ye Y."/>
            <person name="Shaw J.R."/>
            <person name="Andrews J."/>
            <person name="Crease T.J."/>
            <person name="Tang H."/>
            <person name="Lucas S.M."/>
            <person name="Robertson H.M."/>
            <person name="Bork P."/>
            <person name="Koonin E.V."/>
            <person name="Zdobnov E.M."/>
            <person name="Grigoriev I.V."/>
            <person name="Lynch M."/>
            <person name="Boore J.L."/>
        </authorList>
    </citation>
    <scope>NUCLEOTIDE SEQUENCE [LARGE SCALE GENOMIC DNA]</scope>
</reference>
<dbReference type="PANTHER" id="PTHR34718">
    <property type="entry name" value="PHD-TYPE DOMAIN-CONTAINING PROTEIN"/>
    <property type="match status" value="1"/>
</dbReference>
<dbReference type="PANTHER" id="PTHR34718:SF2">
    <property type="entry name" value="PHD-TYPE DOMAIN-CONTAINING PROTEIN"/>
    <property type="match status" value="1"/>
</dbReference>
<proteinExistence type="predicted"/>
<organism evidence="1 2">
    <name type="scientific">Daphnia pulex</name>
    <name type="common">Water flea</name>
    <dbReference type="NCBI Taxonomy" id="6669"/>
    <lineage>
        <taxon>Eukaryota</taxon>
        <taxon>Metazoa</taxon>
        <taxon>Ecdysozoa</taxon>
        <taxon>Arthropoda</taxon>
        <taxon>Crustacea</taxon>
        <taxon>Branchiopoda</taxon>
        <taxon>Diplostraca</taxon>
        <taxon>Cladocera</taxon>
        <taxon>Anomopoda</taxon>
        <taxon>Daphniidae</taxon>
        <taxon>Daphnia</taxon>
    </lineage>
</organism>